<gene>
    <name evidence="1" type="primary">txxe 3874</name>
    <name evidence="1" type="ORF">TXXE_04490</name>
</gene>
<evidence type="ECO:0000313" key="1">
    <source>
        <dbReference type="EMBL" id="CAG5080749.1"/>
    </source>
</evidence>
<organism evidence="1 2">
    <name type="scientific">Thermobacillus xylanilyticus</name>
    <dbReference type="NCBI Taxonomy" id="76633"/>
    <lineage>
        <taxon>Bacteria</taxon>
        <taxon>Bacillati</taxon>
        <taxon>Bacillota</taxon>
        <taxon>Bacilli</taxon>
        <taxon>Bacillales</taxon>
        <taxon>Paenibacillaceae</taxon>
        <taxon>Thermobacillus</taxon>
    </lineage>
</organism>
<comment type="caution">
    <text evidence="1">The sequence shown here is derived from an EMBL/GenBank/DDBJ whole genome shotgun (WGS) entry which is preliminary data.</text>
</comment>
<name>A0ABN7RLU1_THEXY</name>
<dbReference type="Proteomes" id="UP000681526">
    <property type="component" value="Unassembled WGS sequence"/>
</dbReference>
<keyword evidence="2" id="KW-1185">Reference proteome</keyword>
<proteinExistence type="predicted"/>
<evidence type="ECO:0000313" key="2">
    <source>
        <dbReference type="Proteomes" id="UP000681526"/>
    </source>
</evidence>
<reference evidence="1 2" key="1">
    <citation type="submission" date="2021-04" db="EMBL/GenBank/DDBJ databases">
        <authorList>
            <person name="Rakotoarivonina H."/>
        </authorList>
    </citation>
    <scope>NUCLEOTIDE SEQUENCE [LARGE SCALE GENOMIC DNA]</scope>
    <source>
        <strain evidence="1 2">XE</strain>
    </source>
</reference>
<sequence length="74" mass="8781">MLRAYARHYALPRNHVELLERFYLAAMLDTMNFWLGLPDWTDWMPGIVRKLADREAAAYLKGESFLFNGAPYWE</sequence>
<dbReference type="EMBL" id="CAJRAY010000019">
    <property type="protein sequence ID" value="CAG5080749.1"/>
    <property type="molecule type" value="Genomic_DNA"/>
</dbReference>
<accession>A0ABN7RLU1</accession>
<protein>
    <submittedName>
        <fullName evidence="1">Uncharacterized protein</fullName>
    </submittedName>
</protein>
<dbReference type="RefSeq" id="WP_213483654.1">
    <property type="nucleotide sequence ID" value="NZ_CAJRAY010000019.1"/>
</dbReference>